<sequence>MWSTCKLQTNERGAHGPSNPALRQNEIQRLSLKVTYPQHWTAVVQPQKKEKKHQKQKKINESQVSPESENEKRTVPLKLKSKALKFLCAYFLVAYSLFDLSLKGQRKSIMRGTKRLATSSSELAPESNDTGMRTKRAMRSFSDVHKAVTSQKQFKTATPSLDVQRAELSRQHVRALNSQFASWVQKQLKNHPDELWEDGVHDYLTHASSIMQKFSDVVNWLKANGAKGGPGAESSASDKKPSPDTNKINENNLSNERPPAFASTSTSFTTAALPPAIFSYNQSSGAVSSSKNSSLLLSNSQSSGMFSGSQSPALPTNSQTSGLLSSSQSTGIFSNSAGMFSKSQTQSSGLLLNSQGAGLFSNSQTQTFGSLSNSQGGNLFSSSSGPALFSSSQSTGFFSSSPSSGLFSESPSSAGGFASVPAPILFDELPQPGSPSVKKVEEKGVAIVHQVKCKLYVKSIDPADKDTWKDKGPGQLSIKCAEGVSKGTKESSPTLIIRNDLGKVLLNALLYPGIKTSLQKNSVVAIFHVAADDSGSNESVAARTFLIRTKTEDDRDKLATAIREYAPES</sequence>
<dbReference type="Gene3D" id="2.30.29.30">
    <property type="entry name" value="Pleckstrin-homology domain (PH domain)/Phosphotyrosine-binding domain (PTB)"/>
    <property type="match status" value="1"/>
</dbReference>
<gene>
    <name evidence="7" type="ORF">LITE_LOCUS40803</name>
</gene>
<dbReference type="GO" id="GO:0005643">
    <property type="term" value="C:nuclear pore"/>
    <property type="evidence" value="ECO:0007669"/>
    <property type="project" value="UniProtKB-SubCell"/>
</dbReference>
<comment type="caution">
    <text evidence="7">The sequence shown here is derived from an EMBL/GenBank/DDBJ whole genome shotgun (WGS) entry which is preliminary data.</text>
</comment>
<dbReference type="PROSITE" id="PS50196">
    <property type="entry name" value="RANBD1"/>
    <property type="match status" value="1"/>
</dbReference>
<dbReference type="SUPFAM" id="SSF50729">
    <property type="entry name" value="PH domain-like"/>
    <property type="match status" value="1"/>
</dbReference>
<feature type="compositionally biased region" description="Polar residues" evidence="5">
    <location>
        <begin position="1"/>
        <end position="11"/>
    </location>
</feature>
<feature type="compositionally biased region" description="Polar residues" evidence="5">
    <location>
        <begin position="243"/>
        <end position="255"/>
    </location>
</feature>
<feature type="compositionally biased region" description="Low complexity" evidence="5">
    <location>
        <begin position="301"/>
        <end position="311"/>
    </location>
</feature>
<evidence type="ECO:0000256" key="4">
    <source>
        <dbReference type="ARBA" id="ARBA00023132"/>
    </source>
</evidence>
<protein>
    <recommendedName>
        <fullName evidence="6">RanBD1 domain-containing protein</fullName>
    </recommendedName>
</protein>
<dbReference type="CDD" id="cd13170">
    <property type="entry name" value="RanBD_NUP50"/>
    <property type="match status" value="1"/>
</dbReference>
<organism evidence="7 8">
    <name type="scientific">Linum tenue</name>
    <dbReference type="NCBI Taxonomy" id="586396"/>
    <lineage>
        <taxon>Eukaryota</taxon>
        <taxon>Viridiplantae</taxon>
        <taxon>Streptophyta</taxon>
        <taxon>Embryophyta</taxon>
        <taxon>Tracheophyta</taxon>
        <taxon>Spermatophyta</taxon>
        <taxon>Magnoliopsida</taxon>
        <taxon>eudicotyledons</taxon>
        <taxon>Gunneridae</taxon>
        <taxon>Pentapetalae</taxon>
        <taxon>rosids</taxon>
        <taxon>fabids</taxon>
        <taxon>Malpighiales</taxon>
        <taxon>Linaceae</taxon>
        <taxon>Linum</taxon>
    </lineage>
</organism>
<dbReference type="Pfam" id="PF00638">
    <property type="entry name" value="Ran_BP1"/>
    <property type="match status" value="1"/>
</dbReference>
<keyword evidence="8" id="KW-1185">Reference proteome</keyword>
<evidence type="ECO:0000256" key="3">
    <source>
        <dbReference type="ARBA" id="ARBA00023010"/>
    </source>
</evidence>
<dbReference type="GO" id="GO:0015031">
    <property type="term" value="P:protein transport"/>
    <property type="evidence" value="ECO:0007669"/>
    <property type="project" value="UniProtKB-KW"/>
</dbReference>
<proteinExistence type="predicted"/>
<feature type="region of interest" description="Disordered" evidence="5">
    <location>
        <begin position="43"/>
        <end position="74"/>
    </location>
</feature>
<dbReference type="InterPro" id="IPR045255">
    <property type="entry name" value="RanBP1-like"/>
</dbReference>
<dbReference type="Proteomes" id="UP001154282">
    <property type="component" value="Unassembled WGS sequence"/>
</dbReference>
<keyword evidence="4" id="KW-0906">Nuclear pore complex</keyword>
<dbReference type="SMART" id="SM00160">
    <property type="entry name" value="RanBD"/>
    <property type="match status" value="1"/>
</dbReference>
<evidence type="ECO:0000313" key="7">
    <source>
        <dbReference type="EMBL" id="CAI0476493.1"/>
    </source>
</evidence>
<dbReference type="GO" id="GO:0051028">
    <property type="term" value="P:mRNA transport"/>
    <property type="evidence" value="ECO:0007669"/>
    <property type="project" value="UniProtKB-KW"/>
</dbReference>
<feature type="region of interest" description="Disordered" evidence="5">
    <location>
        <begin position="1"/>
        <end position="21"/>
    </location>
</feature>
<dbReference type="AlphaFoldDB" id="A0AAV0PZW4"/>
<keyword evidence="2" id="KW-0509">mRNA transport</keyword>
<feature type="domain" description="RanBD1" evidence="6">
    <location>
        <begin position="442"/>
        <end position="569"/>
    </location>
</feature>
<evidence type="ECO:0000256" key="2">
    <source>
        <dbReference type="ARBA" id="ARBA00022816"/>
    </source>
</evidence>
<evidence type="ECO:0000256" key="5">
    <source>
        <dbReference type="SAM" id="MobiDB-lite"/>
    </source>
</evidence>
<keyword evidence="3" id="KW-0811">Translocation</keyword>
<accession>A0AAV0PZW4</accession>
<dbReference type="PANTHER" id="PTHR23138:SF141">
    <property type="entry name" value="NUCLEAR PORE COMPLEX PROTEIN NUP50"/>
    <property type="match status" value="1"/>
</dbReference>
<feature type="compositionally biased region" description="Low complexity" evidence="5">
    <location>
        <begin position="318"/>
        <end position="327"/>
    </location>
</feature>
<comment type="subcellular location">
    <subcellularLocation>
        <location evidence="1">Nucleus</location>
        <location evidence="1">Nuclear pore complex</location>
    </subcellularLocation>
</comment>
<dbReference type="InterPro" id="IPR011993">
    <property type="entry name" value="PH-like_dom_sf"/>
</dbReference>
<dbReference type="EMBL" id="CAMGYJ010000009">
    <property type="protein sequence ID" value="CAI0476493.1"/>
    <property type="molecule type" value="Genomic_DNA"/>
</dbReference>
<evidence type="ECO:0000256" key="1">
    <source>
        <dbReference type="ARBA" id="ARBA00004567"/>
    </source>
</evidence>
<dbReference type="PANTHER" id="PTHR23138">
    <property type="entry name" value="RAN BINDING PROTEIN"/>
    <property type="match status" value="1"/>
</dbReference>
<dbReference type="InterPro" id="IPR000156">
    <property type="entry name" value="Ran_bind_dom"/>
</dbReference>
<keyword evidence="4" id="KW-0539">Nucleus</keyword>
<feature type="region of interest" description="Disordered" evidence="5">
    <location>
        <begin position="301"/>
        <end position="327"/>
    </location>
</feature>
<feature type="region of interest" description="Disordered" evidence="5">
    <location>
        <begin position="225"/>
        <end position="266"/>
    </location>
</feature>
<keyword evidence="2" id="KW-0813">Transport</keyword>
<evidence type="ECO:0000313" key="8">
    <source>
        <dbReference type="Proteomes" id="UP001154282"/>
    </source>
</evidence>
<name>A0AAV0PZW4_9ROSI</name>
<evidence type="ECO:0000259" key="6">
    <source>
        <dbReference type="PROSITE" id="PS50196"/>
    </source>
</evidence>
<reference evidence="7" key="1">
    <citation type="submission" date="2022-08" db="EMBL/GenBank/DDBJ databases">
        <authorList>
            <person name="Gutierrez-Valencia J."/>
        </authorList>
    </citation>
    <scope>NUCLEOTIDE SEQUENCE</scope>
</reference>
<keyword evidence="4" id="KW-0653">Protein transport</keyword>